<sequence>MSHTCAMAGGSGRGHEHPIPPTPPSRRHCWVPGGPDAPGPHPGIVVEWQQRDGAWFALVAYLIEADRVLVQQWLSAERLTRIG</sequence>
<keyword evidence="3" id="KW-1185">Reference proteome</keyword>
<organism evidence="2 3">
    <name type="scientific">Terrabacter ginsenosidimutans</name>
    <dbReference type="NCBI Taxonomy" id="490575"/>
    <lineage>
        <taxon>Bacteria</taxon>
        <taxon>Bacillati</taxon>
        <taxon>Actinomycetota</taxon>
        <taxon>Actinomycetes</taxon>
        <taxon>Micrococcales</taxon>
        <taxon>Intrasporangiaceae</taxon>
        <taxon>Terrabacter</taxon>
    </lineage>
</organism>
<accession>A0ABP7EP08</accession>
<evidence type="ECO:0000313" key="3">
    <source>
        <dbReference type="Proteomes" id="UP001501468"/>
    </source>
</evidence>
<evidence type="ECO:0000256" key="1">
    <source>
        <dbReference type="SAM" id="MobiDB-lite"/>
    </source>
</evidence>
<comment type="caution">
    <text evidence="2">The sequence shown here is derived from an EMBL/GenBank/DDBJ whole genome shotgun (WGS) entry which is preliminary data.</text>
</comment>
<evidence type="ECO:0000313" key="2">
    <source>
        <dbReference type="EMBL" id="GAA3721430.1"/>
    </source>
</evidence>
<protein>
    <submittedName>
        <fullName evidence="2">Uncharacterized protein</fullName>
    </submittedName>
</protein>
<dbReference type="EMBL" id="BAABDC010000013">
    <property type="protein sequence ID" value="GAA3721430.1"/>
    <property type="molecule type" value="Genomic_DNA"/>
</dbReference>
<reference evidence="3" key="1">
    <citation type="journal article" date="2019" name="Int. J. Syst. Evol. Microbiol.">
        <title>The Global Catalogue of Microorganisms (GCM) 10K type strain sequencing project: providing services to taxonomists for standard genome sequencing and annotation.</title>
        <authorList>
            <consortium name="The Broad Institute Genomics Platform"/>
            <consortium name="The Broad Institute Genome Sequencing Center for Infectious Disease"/>
            <person name="Wu L."/>
            <person name="Ma J."/>
        </authorList>
    </citation>
    <scope>NUCLEOTIDE SEQUENCE [LARGE SCALE GENOMIC DNA]</scope>
    <source>
        <strain evidence="3">JCM 17125</strain>
    </source>
</reference>
<dbReference type="Proteomes" id="UP001501468">
    <property type="component" value="Unassembled WGS sequence"/>
</dbReference>
<gene>
    <name evidence="2" type="ORF">GCM10022399_42240</name>
</gene>
<proteinExistence type="predicted"/>
<feature type="region of interest" description="Disordered" evidence="1">
    <location>
        <begin position="1"/>
        <end position="36"/>
    </location>
</feature>
<name>A0ABP7EP08_9MICO</name>